<dbReference type="InterPro" id="IPR019410">
    <property type="entry name" value="Methyltransf_16"/>
</dbReference>
<dbReference type="Proteomes" id="UP000256690">
    <property type="component" value="Unassembled WGS sequence"/>
</dbReference>
<proteinExistence type="predicted"/>
<dbReference type="AlphaFoldDB" id="A0A3D8Q7X5"/>
<reference evidence="2 3" key="1">
    <citation type="journal article" date="2018" name="IMA Fungus">
        <title>IMA Genome-F 9: Draft genome sequence of Annulohypoxylon stygium, Aspergillus mulundensis, Berkeleyomyces basicola (syn. Thielaviopsis basicola), Ceratocystis smalleyi, two Cercospora beticola strains, Coleophoma cylindrospora, Fusarium fracticaudum, Phialophora cf. hyalina, and Morchella septimelata.</title>
        <authorList>
            <person name="Wingfield B.D."/>
            <person name="Bills G.F."/>
            <person name="Dong Y."/>
            <person name="Huang W."/>
            <person name="Nel W.J."/>
            <person name="Swalarsk-Parry B.S."/>
            <person name="Vaghefi N."/>
            <person name="Wilken P.M."/>
            <person name="An Z."/>
            <person name="de Beer Z.W."/>
            <person name="De Vos L."/>
            <person name="Chen L."/>
            <person name="Duong T.A."/>
            <person name="Gao Y."/>
            <person name="Hammerbacher A."/>
            <person name="Kikkert J.R."/>
            <person name="Li Y."/>
            <person name="Li H."/>
            <person name="Li K."/>
            <person name="Li Q."/>
            <person name="Liu X."/>
            <person name="Ma X."/>
            <person name="Naidoo K."/>
            <person name="Pethybridge S.J."/>
            <person name="Sun J."/>
            <person name="Steenkamp E.T."/>
            <person name="van der Nest M.A."/>
            <person name="van Wyk S."/>
            <person name="Wingfield M.J."/>
            <person name="Xiong C."/>
            <person name="Yue Q."/>
            <person name="Zhang X."/>
        </authorList>
    </citation>
    <scope>NUCLEOTIDE SEQUENCE [LARGE SCALE GENOMIC DNA]</scope>
    <source>
        <strain evidence="2 3">DSM 5745</strain>
    </source>
</reference>
<dbReference type="PANTHER" id="PTHR14614">
    <property type="entry name" value="HEPATOCELLULAR CARCINOMA-ASSOCIATED ANTIGEN"/>
    <property type="match status" value="1"/>
</dbReference>
<dbReference type="EMBL" id="PVWQ01000027">
    <property type="protein sequence ID" value="RDW57534.1"/>
    <property type="molecule type" value="Genomic_DNA"/>
</dbReference>
<dbReference type="RefSeq" id="XP_026597951.1">
    <property type="nucleotide sequence ID" value="XM_026753445.1"/>
</dbReference>
<protein>
    <recommendedName>
        <fullName evidence="4">Nicotinamide N-methyltransferase</fullName>
    </recommendedName>
</protein>
<dbReference type="SUPFAM" id="SSF53335">
    <property type="entry name" value="S-adenosyl-L-methionine-dependent methyltransferases"/>
    <property type="match status" value="1"/>
</dbReference>
<evidence type="ECO:0000313" key="3">
    <source>
        <dbReference type="Proteomes" id="UP000256690"/>
    </source>
</evidence>
<dbReference type="GO" id="GO:0008757">
    <property type="term" value="F:S-adenosylmethionine-dependent methyltransferase activity"/>
    <property type="evidence" value="ECO:0007669"/>
    <property type="project" value="UniProtKB-ARBA"/>
</dbReference>
<dbReference type="Pfam" id="PF10294">
    <property type="entry name" value="Methyltransf_16"/>
    <property type="match status" value="1"/>
</dbReference>
<keyword evidence="3" id="KW-1185">Reference proteome</keyword>
<evidence type="ECO:0000313" key="2">
    <source>
        <dbReference type="EMBL" id="RDW57534.1"/>
    </source>
</evidence>
<dbReference type="GO" id="GO:0005737">
    <property type="term" value="C:cytoplasm"/>
    <property type="evidence" value="ECO:0007669"/>
    <property type="project" value="TreeGrafter"/>
</dbReference>
<name>A0A3D8Q7X5_9EURO</name>
<dbReference type="GeneID" id="38121799"/>
<evidence type="ECO:0000256" key="1">
    <source>
        <dbReference type="SAM" id="MobiDB-lite"/>
    </source>
</evidence>
<evidence type="ECO:0008006" key="4">
    <source>
        <dbReference type="Google" id="ProtNLM"/>
    </source>
</evidence>
<feature type="region of interest" description="Disordered" evidence="1">
    <location>
        <begin position="20"/>
        <end position="51"/>
    </location>
</feature>
<organism evidence="2 3">
    <name type="scientific">Aspergillus mulundensis</name>
    <dbReference type="NCBI Taxonomy" id="1810919"/>
    <lineage>
        <taxon>Eukaryota</taxon>
        <taxon>Fungi</taxon>
        <taxon>Dikarya</taxon>
        <taxon>Ascomycota</taxon>
        <taxon>Pezizomycotina</taxon>
        <taxon>Eurotiomycetes</taxon>
        <taxon>Eurotiomycetidae</taxon>
        <taxon>Eurotiales</taxon>
        <taxon>Aspergillaceae</taxon>
        <taxon>Aspergillus</taxon>
        <taxon>Aspergillus subgen. Nidulantes</taxon>
    </lineage>
</organism>
<feature type="compositionally biased region" description="Low complexity" evidence="1">
    <location>
        <begin position="20"/>
        <end position="43"/>
    </location>
</feature>
<dbReference type="OrthoDB" id="2106152at2759"/>
<dbReference type="InterPro" id="IPR029063">
    <property type="entry name" value="SAM-dependent_MTases_sf"/>
</dbReference>
<dbReference type="PANTHER" id="PTHR14614:SF104">
    <property type="entry name" value="N-METHYLTRANSFERASE, PUTATIVE (AFU_ORTHOLOGUE AFUA_1G17750)-RELATED"/>
    <property type="match status" value="1"/>
</dbReference>
<dbReference type="Gene3D" id="3.40.50.150">
    <property type="entry name" value="Vaccinia Virus protein VP39"/>
    <property type="match status" value="1"/>
</dbReference>
<accession>A0A3D8Q7X5</accession>
<sequence length="356" mass="38871">MGLQSRLRPLPRRLVALSTAASIDTSTSSSFSAPPSPIFSSDQCSDDEDEDPEDVFTAFISHLFPDDAPQFHGDPGQHLLYSSPRYGELEIMVPSYPSQSRSGELSQTVAEGLPRSDGHANPIEEGRKLFAHFLWSAGIVVAEGIEQADESEDKLSNADYKIWKVQGEKVLELGAGAGLPSIIAALAGASQVTITDHPSSPALAASGALSFNVKRNIPPVGRAIDICPHEWGTTLTSDPWALSNKGLYTRIIAADCYWMRSQHENLVRTMKWFLAPQGRVWVVAGFHTGREIVAGFFETAVSLGMEIESIYERDVHSSAEDGGEVRREWVGVREGEGPENRRRWCVVAVLRHSTSA</sequence>
<gene>
    <name evidence="2" type="ORF">DSM5745_11429</name>
</gene>
<comment type="caution">
    <text evidence="2">The sequence shown here is derived from an EMBL/GenBank/DDBJ whole genome shotgun (WGS) entry which is preliminary data.</text>
</comment>